<keyword evidence="7" id="KW-1185">Reference proteome</keyword>
<name>A0A9X1YD60_9PROT</name>
<dbReference type="Gene3D" id="1.10.10.60">
    <property type="entry name" value="Homeodomain-like"/>
    <property type="match status" value="2"/>
</dbReference>
<dbReference type="Proteomes" id="UP001139516">
    <property type="component" value="Unassembled WGS sequence"/>
</dbReference>
<dbReference type="SUPFAM" id="SSF51182">
    <property type="entry name" value="RmlC-like cupins"/>
    <property type="match status" value="1"/>
</dbReference>
<feature type="domain" description="HTH araC/xylS-type" evidence="5">
    <location>
        <begin position="147"/>
        <end position="244"/>
    </location>
</feature>
<protein>
    <submittedName>
        <fullName evidence="6">Helix-turn-helix transcriptional regulator</fullName>
    </submittedName>
</protein>
<evidence type="ECO:0000256" key="1">
    <source>
        <dbReference type="ARBA" id="ARBA00022491"/>
    </source>
</evidence>
<dbReference type="PANTHER" id="PTHR11019">
    <property type="entry name" value="HTH-TYPE TRANSCRIPTIONAL REGULATOR NIMR"/>
    <property type="match status" value="1"/>
</dbReference>
<dbReference type="GO" id="GO:0003700">
    <property type="term" value="F:DNA-binding transcription factor activity"/>
    <property type="evidence" value="ECO:0007669"/>
    <property type="project" value="InterPro"/>
</dbReference>
<dbReference type="FunFam" id="1.10.10.60:FF:000132">
    <property type="entry name" value="AraC family transcriptional regulator"/>
    <property type="match status" value="1"/>
</dbReference>
<dbReference type="PANTHER" id="PTHR11019:SF159">
    <property type="entry name" value="TRANSCRIPTIONAL REGULATOR-RELATED"/>
    <property type="match status" value="1"/>
</dbReference>
<evidence type="ECO:0000313" key="6">
    <source>
        <dbReference type="EMBL" id="MCK8787600.1"/>
    </source>
</evidence>
<sequence>MDRPLAVMARDYHDRDTTGRHLHDRAQLLYATQGVLRVTTDAARFVVPTGRALWLPAHLPHAVTMQGEVAMRSLFLRDDAARAGPAETTVLVASPLLRELVLAACAEPLEWDVAGRGGHLAALILDEIARAPALPLGVPEPRDRRLRRLAEALREDPASPLGLEEWAARSGASARTLSRLFRHETGMSFGRWRQSLRLAEAVALLGRGVPPARVAAAVGYGSASAFGQAFRAAFGVSPGASRGAAAGGGAGSGGATRAA</sequence>
<organism evidence="6 7">
    <name type="scientific">Roseomonas acroporae</name>
    <dbReference type="NCBI Taxonomy" id="2937791"/>
    <lineage>
        <taxon>Bacteria</taxon>
        <taxon>Pseudomonadati</taxon>
        <taxon>Pseudomonadota</taxon>
        <taxon>Alphaproteobacteria</taxon>
        <taxon>Acetobacterales</taxon>
        <taxon>Roseomonadaceae</taxon>
        <taxon>Roseomonas</taxon>
    </lineage>
</organism>
<dbReference type="SMART" id="SM00342">
    <property type="entry name" value="HTH_ARAC"/>
    <property type="match status" value="1"/>
</dbReference>
<keyword evidence="1" id="KW-0678">Repressor</keyword>
<comment type="caution">
    <text evidence="6">The sequence shown here is derived from an EMBL/GenBank/DDBJ whole genome shotgun (WGS) entry which is preliminary data.</text>
</comment>
<evidence type="ECO:0000256" key="3">
    <source>
        <dbReference type="ARBA" id="ARBA00023125"/>
    </source>
</evidence>
<dbReference type="PROSITE" id="PS01124">
    <property type="entry name" value="HTH_ARAC_FAMILY_2"/>
    <property type="match status" value="1"/>
</dbReference>
<keyword evidence="4" id="KW-0804">Transcription</keyword>
<evidence type="ECO:0000256" key="4">
    <source>
        <dbReference type="ARBA" id="ARBA00023163"/>
    </source>
</evidence>
<evidence type="ECO:0000256" key="2">
    <source>
        <dbReference type="ARBA" id="ARBA00023015"/>
    </source>
</evidence>
<dbReference type="EMBL" id="JALPRX010000134">
    <property type="protein sequence ID" value="MCK8787600.1"/>
    <property type="molecule type" value="Genomic_DNA"/>
</dbReference>
<accession>A0A9X1YD60</accession>
<evidence type="ECO:0000259" key="5">
    <source>
        <dbReference type="PROSITE" id="PS01124"/>
    </source>
</evidence>
<gene>
    <name evidence="6" type="ORF">M0638_24850</name>
</gene>
<dbReference type="InterPro" id="IPR014710">
    <property type="entry name" value="RmlC-like_jellyroll"/>
</dbReference>
<dbReference type="InterPro" id="IPR009057">
    <property type="entry name" value="Homeodomain-like_sf"/>
</dbReference>
<dbReference type="GO" id="GO:0043565">
    <property type="term" value="F:sequence-specific DNA binding"/>
    <property type="evidence" value="ECO:0007669"/>
    <property type="project" value="InterPro"/>
</dbReference>
<dbReference type="Pfam" id="PF12833">
    <property type="entry name" value="HTH_18"/>
    <property type="match status" value="1"/>
</dbReference>
<reference evidence="6" key="1">
    <citation type="submission" date="2022-04" db="EMBL/GenBank/DDBJ databases">
        <title>Roseomonas acroporae sp. nov., isolated from coral Acropora digitifera.</title>
        <authorList>
            <person name="Sun H."/>
        </authorList>
    </citation>
    <scope>NUCLEOTIDE SEQUENCE</scope>
    <source>
        <strain evidence="6">NAR14</strain>
    </source>
</reference>
<dbReference type="InterPro" id="IPR018060">
    <property type="entry name" value="HTH_AraC"/>
</dbReference>
<keyword evidence="3" id="KW-0238">DNA-binding</keyword>
<dbReference type="CDD" id="cd06124">
    <property type="entry name" value="cupin_NimR-like_N"/>
    <property type="match status" value="1"/>
</dbReference>
<keyword evidence="2" id="KW-0805">Transcription regulation</keyword>
<dbReference type="InterPro" id="IPR003313">
    <property type="entry name" value="AraC-bd"/>
</dbReference>
<dbReference type="Pfam" id="PF02311">
    <property type="entry name" value="AraC_binding"/>
    <property type="match status" value="1"/>
</dbReference>
<dbReference type="SUPFAM" id="SSF46689">
    <property type="entry name" value="Homeodomain-like"/>
    <property type="match status" value="1"/>
</dbReference>
<proteinExistence type="predicted"/>
<evidence type="ECO:0000313" key="7">
    <source>
        <dbReference type="Proteomes" id="UP001139516"/>
    </source>
</evidence>
<dbReference type="AlphaFoldDB" id="A0A9X1YD60"/>
<dbReference type="InterPro" id="IPR011051">
    <property type="entry name" value="RmlC_Cupin_sf"/>
</dbReference>
<dbReference type="Gene3D" id="2.60.120.10">
    <property type="entry name" value="Jelly Rolls"/>
    <property type="match status" value="1"/>
</dbReference>
<dbReference type="RefSeq" id="WP_248669650.1">
    <property type="nucleotide sequence ID" value="NZ_JALPRX010000134.1"/>
</dbReference>